<dbReference type="InterPro" id="IPR010390">
    <property type="entry name" value="ABC-2_transporter-like"/>
</dbReference>
<evidence type="ECO:0000313" key="2">
    <source>
        <dbReference type="EMBL" id="MFC5402503.1"/>
    </source>
</evidence>
<feature type="transmembrane region" description="Helical" evidence="1">
    <location>
        <begin position="244"/>
        <end position="262"/>
    </location>
</feature>
<feature type="transmembrane region" description="Helical" evidence="1">
    <location>
        <begin position="125"/>
        <end position="144"/>
    </location>
</feature>
<sequence>MNTNGFAARWATIGLKMRAVARITARQQLVYKMDFVLRATFLLLILFVFAQLWTAAYAGDTEKTIAGFKLKEIVWYLVFTEAFTMAVPPLCARVEDEVKNGDIAIRLIRPFSYLGYHYSSFLAEAVIRLFIHLFVGSLIAWPIAGAPSFGQGWAGLAALSLGALTISFLLHAVVALCAFWVEEVRGMEFVLHKLQFTIGGMLMPIDLMPEWLQKVCAWLPFQAALYFPARTAVHFDGHVLLQEIGIQLGWVLLLVLAAMAIYRKGVKKLHANGG</sequence>
<dbReference type="RefSeq" id="WP_378131015.1">
    <property type="nucleotide sequence ID" value="NZ_JBHSMI010000013.1"/>
</dbReference>
<proteinExistence type="predicted"/>
<dbReference type="Pfam" id="PF06182">
    <property type="entry name" value="ABC2_membrane_6"/>
    <property type="match status" value="1"/>
</dbReference>
<evidence type="ECO:0000313" key="3">
    <source>
        <dbReference type="Proteomes" id="UP001596113"/>
    </source>
</evidence>
<dbReference type="PANTHER" id="PTHR36832:SF1">
    <property type="entry name" value="SLR1174 PROTEIN"/>
    <property type="match status" value="1"/>
</dbReference>
<feature type="transmembrane region" description="Helical" evidence="1">
    <location>
        <begin position="35"/>
        <end position="53"/>
    </location>
</feature>
<accession>A0ABW0HPM2</accession>
<name>A0ABW0HPM2_9BACL</name>
<comment type="caution">
    <text evidence="2">The sequence shown here is derived from an EMBL/GenBank/DDBJ whole genome shotgun (WGS) entry which is preliminary data.</text>
</comment>
<dbReference type="PANTHER" id="PTHR36832">
    <property type="entry name" value="SLR1174 PROTEIN-RELATED"/>
    <property type="match status" value="1"/>
</dbReference>
<feature type="transmembrane region" description="Helical" evidence="1">
    <location>
        <begin position="73"/>
        <end position="91"/>
    </location>
</feature>
<evidence type="ECO:0000256" key="1">
    <source>
        <dbReference type="SAM" id="Phobius"/>
    </source>
</evidence>
<keyword evidence="1" id="KW-0472">Membrane</keyword>
<reference evidence="3" key="1">
    <citation type="journal article" date="2019" name="Int. J. Syst. Evol. Microbiol.">
        <title>The Global Catalogue of Microorganisms (GCM) 10K type strain sequencing project: providing services to taxonomists for standard genome sequencing and annotation.</title>
        <authorList>
            <consortium name="The Broad Institute Genomics Platform"/>
            <consortium name="The Broad Institute Genome Sequencing Center for Infectious Disease"/>
            <person name="Wu L."/>
            <person name="Ma J."/>
        </authorList>
    </citation>
    <scope>NUCLEOTIDE SEQUENCE [LARGE SCALE GENOMIC DNA]</scope>
    <source>
        <strain evidence="3">CGMCC 1.18575</strain>
    </source>
</reference>
<keyword evidence="1" id="KW-0812">Transmembrane</keyword>
<organism evidence="2 3">
    <name type="scientific">Cohnella soli</name>
    <dbReference type="NCBI Taxonomy" id="425005"/>
    <lineage>
        <taxon>Bacteria</taxon>
        <taxon>Bacillati</taxon>
        <taxon>Bacillota</taxon>
        <taxon>Bacilli</taxon>
        <taxon>Bacillales</taxon>
        <taxon>Paenibacillaceae</taxon>
        <taxon>Cohnella</taxon>
    </lineage>
</organism>
<protein>
    <submittedName>
        <fullName evidence="2">ABC transporter permease</fullName>
    </submittedName>
</protein>
<gene>
    <name evidence="2" type="ORF">ACFPOF_07110</name>
</gene>
<feature type="transmembrane region" description="Helical" evidence="1">
    <location>
        <begin position="156"/>
        <end position="181"/>
    </location>
</feature>
<dbReference type="Proteomes" id="UP001596113">
    <property type="component" value="Unassembled WGS sequence"/>
</dbReference>
<keyword evidence="1" id="KW-1133">Transmembrane helix</keyword>
<dbReference type="EMBL" id="JBHSMI010000013">
    <property type="protein sequence ID" value="MFC5402503.1"/>
    <property type="molecule type" value="Genomic_DNA"/>
</dbReference>
<keyword evidence="3" id="KW-1185">Reference proteome</keyword>